<evidence type="ECO:0000256" key="1">
    <source>
        <dbReference type="ARBA" id="ARBA00005417"/>
    </source>
</evidence>
<dbReference type="InterPro" id="IPR003593">
    <property type="entry name" value="AAA+_ATPase"/>
</dbReference>
<dbReference type="PANTHER" id="PTHR46743">
    <property type="entry name" value="TEICHOIC ACIDS EXPORT ATP-BINDING PROTEIN TAGH"/>
    <property type="match status" value="1"/>
</dbReference>
<dbReference type="PROSITE" id="PS00211">
    <property type="entry name" value="ABC_TRANSPORTER_1"/>
    <property type="match status" value="1"/>
</dbReference>
<dbReference type="PANTHER" id="PTHR46743:SF2">
    <property type="entry name" value="TEICHOIC ACIDS EXPORT ATP-BINDING PROTEIN TAGH"/>
    <property type="match status" value="1"/>
</dbReference>
<evidence type="ECO:0000313" key="7">
    <source>
        <dbReference type="Proteomes" id="UP000662814"/>
    </source>
</evidence>
<dbReference type="SUPFAM" id="SSF52540">
    <property type="entry name" value="P-loop containing nucleoside triphosphate hydrolases"/>
    <property type="match status" value="1"/>
</dbReference>
<dbReference type="PROSITE" id="PS50893">
    <property type="entry name" value="ABC_TRANSPORTER_2"/>
    <property type="match status" value="1"/>
</dbReference>
<comment type="similarity">
    <text evidence="1">Belongs to the ABC transporter superfamily.</text>
</comment>
<dbReference type="Pfam" id="PF00005">
    <property type="entry name" value="ABC_tran"/>
    <property type="match status" value="1"/>
</dbReference>
<dbReference type="CDD" id="cd03220">
    <property type="entry name" value="ABC_KpsT_Wzt"/>
    <property type="match status" value="1"/>
</dbReference>
<dbReference type="InterPro" id="IPR015860">
    <property type="entry name" value="ABC_transpr_TagH-like"/>
</dbReference>
<name>A0ABX6YL60_9MICO</name>
<dbReference type="InterPro" id="IPR017871">
    <property type="entry name" value="ABC_transporter-like_CS"/>
</dbReference>
<dbReference type="Proteomes" id="UP000662814">
    <property type="component" value="Chromosome"/>
</dbReference>
<dbReference type="SMART" id="SM00382">
    <property type="entry name" value="AAA"/>
    <property type="match status" value="1"/>
</dbReference>
<keyword evidence="2" id="KW-0813">Transport</keyword>
<evidence type="ECO:0000313" key="6">
    <source>
        <dbReference type="EMBL" id="QPZ39415.1"/>
    </source>
</evidence>
<dbReference type="InterPro" id="IPR050683">
    <property type="entry name" value="Bact_Polysacc_Export_ATP-bd"/>
</dbReference>
<dbReference type="EMBL" id="CP061169">
    <property type="protein sequence ID" value="QPZ39415.1"/>
    <property type="molecule type" value="Genomic_DNA"/>
</dbReference>
<sequence length="248" mass="27345">MSTLTSRPRIIVENVRKTFLIRHSHSMKEAVIGKIRGRKVGSSPFQALDEVSFTIDEGESVAILGHNGSGKSTMLKLISGVLEPNAGHVLVRGRLAGLIEVGAGFHPDLSGRENVYLNAAILGMTEHETDERFDDIVEFSGIREFIDQEVKHYSSGMFMRLAFSVAIHTELDVLLVDEILSVGDAPFREKCNKKIQELIDAGKTMVVVSHDTGTVKRLCERGIVLRKGKVIFDGPVEEALEVHKAKNK</sequence>
<dbReference type="InterPro" id="IPR027417">
    <property type="entry name" value="P-loop_NTPase"/>
</dbReference>
<proteinExistence type="inferred from homology"/>
<dbReference type="GO" id="GO:0005524">
    <property type="term" value="F:ATP binding"/>
    <property type="evidence" value="ECO:0007669"/>
    <property type="project" value="UniProtKB-KW"/>
</dbReference>
<dbReference type="Gene3D" id="3.40.50.300">
    <property type="entry name" value="P-loop containing nucleotide triphosphate hydrolases"/>
    <property type="match status" value="1"/>
</dbReference>
<organism evidence="6 7">
    <name type="scientific">Paramicrobacterium chengjingii</name>
    <dbReference type="NCBI Taxonomy" id="2769067"/>
    <lineage>
        <taxon>Bacteria</taxon>
        <taxon>Bacillati</taxon>
        <taxon>Actinomycetota</taxon>
        <taxon>Actinomycetes</taxon>
        <taxon>Micrococcales</taxon>
        <taxon>Microbacteriaceae</taxon>
        <taxon>Paramicrobacterium</taxon>
    </lineage>
</organism>
<reference evidence="6 7" key="1">
    <citation type="submission" date="2020-12" db="EMBL/GenBank/DDBJ databases">
        <title>Microbacterium sp. HY060.</title>
        <authorList>
            <person name="Zhou J."/>
        </authorList>
    </citation>
    <scope>NUCLEOTIDE SEQUENCE [LARGE SCALE GENOMIC DNA]</scope>
    <source>
        <strain evidence="6 7">HY60</strain>
    </source>
</reference>
<keyword evidence="3" id="KW-0547">Nucleotide-binding</keyword>
<evidence type="ECO:0000256" key="2">
    <source>
        <dbReference type="ARBA" id="ARBA00022448"/>
    </source>
</evidence>
<evidence type="ECO:0000256" key="3">
    <source>
        <dbReference type="ARBA" id="ARBA00022741"/>
    </source>
</evidence>
<gene>
    <name evidence="6" type="ORF">HCR76_04960</name>
</gene>
<feature type="domain" description="ABC transporter" evidence="5">
    <location>
        <begin position="27"/>
        <end position="245"/>
    </location>
</feature>
<keyword evidence="7" id="KW-1185">Reference proteome</keyword>
<accession>A0ABX6YL60</accession>
<evidence type="ECO:0000256" key="4">
    <source>
        <dbReference type="ARBA" id="ARBA00022840"/>
    </source>
</evidence>
<dbReference type="InterPro" id="IPR003439">
    <property type="entry name" value="ABC_transporter-like_ATP-bd"/>
</dbReference>
<protein>
    <submittedName>
        <fullName evidence="6">ABC transporter ATP-binding protein</fullName>
    </submittedName>
</protein>
<evidence type="ECO:0000259" key="5">
    <source>
        <dbReference type="PROSITE" id="PS50893"/>
    </source>
</evidence>
<keyword evidence="4 6" id="KW-0067">ATP-binding</keyword>